<dbReference type="Proteomes" id="UP000195602">
    <property type="component" value="Unassembled WGS sequence"/>
</dbReference>
<name>A0AA91Q522_CLALS</name>
<reference evidence="2 3" key="1">
    <citation type="submission" date="2017-04" db="EMBL/GenBank/DDBJ databases">
        <title>Draft genome of the yeast Clavispora lusitaniae type strain CBS 6936.</title>
        <authorList>
            <person name="Durrens P."/>
            <person name="Klopp C."/>
            <person name="Biteau N."/>
            <person name="Fitton-Ouhabi V."/>
            <person name="Dementhon K."/>
            <person name="Accoceberry I."/>
            <person name="Sherman D.J."/>
            <person name="Noel T."/>
        </authorList>
    </citation>
    <scope>NUCLEOTIDE SEQUENCE [LARGE SCALE GENOMIC DNA]</scope>
    <source>
        <strain evidence="2 3">CBS 6936</strain>
    </source>
</reference>
<comment type="caution">
    <text evidence="2">The sequence shown here is derived from an EMBL/GenBank/DDBJ whole genome shotgun (WGS) entry which is preliminary data.</text>
</comment>
<feature type="compositionally biased region" description="Basic and acidic residues" evidence="1">
    <location>
        <begin position="61"/>
        <end position="78"/>
    </location>
</feature>
<dbReference type="KEGG" id="clus:A9F13_01g08756"/>
<dbReference type="AlphaFoldDB" id="A0AA91Q522"/>
<accession>A0AA91Q522</accession>
<feature type="region of interest" description="Disordered" evidence="1">
    <location>
        <begin position="61"/>
        <end position="88"/>
    </location>
</feature>
<evidence type="ECO:0000256" key="1">
    <source>
        <dbReference type="SAM" id="MobiDB-lite"/>
    </source>
</evidence>
<dbReference type="EMBL" id="LYUB02000001">
    <property type="protein sequence ID" value="OVF11369.1"/>
    <property type="molecule type" value="Genomic_DNA"/>
</dbReference>
<protein>
    <submittedName>
        <fullName evidence="2">Uncharacterized protein</fullName>
    </submittedName>
</protein>
<evidence type="ECO:0000313" key="3">
    <source>
        <dbReference type="Proteomes" id="UP000195602"/>
    </source>
</evidence>
<proteinExistence type="predicted"/>
<evidence type="ECO:0000313" key="2">
    <source>
        <dbReference type="EMBL" id="OVF11369.1"/>
    </source>
</evidence>
<sequence length="88" mass="9807">MGSSPVAGLLVGKTRGGNIFLVRGSISRMDVIKYGYIVGENQSKLGLAKLGSMGRQVEMDWKSKQKLERNGKRPERNWKRIVSSKLTQ</sequence>
<gene>
    <name evidence="2" type="ORF">A9F13_01g08756</name>
</gene>
<organism evidence="2 3">
    <name type="scientific">Clavispora lusitaniae</name>
    <name type="common">Candida lusitaniae</name>
    <dbReference type="NCBI Taxonomy" id="36911"/>
    <lineage>
        <taxon>Eukaryota</taxon>
        <taxon>Fungi</taxon>
        <taxon>Dikarya</taxon>
        <taxon>Ascomycota</taxon>
        <taxon>Saccharomycotina</taxon>
        <taxon>Pichiomycetes</taxon>
        <taxon>Metschnikowiaceae</taxon>
        <taxon>Clavispora</taxon>
    </lineage>
</organism>